<feature type="domain" description="Cation efflux protein transmembrane" evidence="7">
    <location>
        <begin position="13"/>
        <end position="217"/>
    </location>
</feature>
<dbReference type="GO" id="GO:0015341">
    <property type="term" value="F:zinc efflux antiporter activity"/>
    <property type="evidence" value="ECO:0007669"/>
    <property type="project" value="TreeGrafter"/>
</dbReference>
<reference evidence="8 9" key="1">
    <citation type="journal article" date="2015" name="Genome Announc.">
        <title>Expanding the biotechnology potential of lactobacilli through comparative genomics of 213 strains and associated genera.</title>
        <authorList>
            <person name="Sun Z."/>
            <person name="Harris H.M."/>
            <person name="McCann A."/>
            <person name="Guo C."/>
            <person name="Argimon S."/>
            <person name="Zhang W."/>
            <person name="Yang X."/>
            <person name="Jeffery I.B."/>
            <person name="Cooney J.C."/>
            <person name="Kagawa T.F."/>
            <person name="Liu W."/>
            <person name="Song Y."/>
            <person name="Salvetti E."/>
            <person name="Wrobel A."/>
            <person name="Rasinkangas P."/>
            <person name="Parkhill J."/>
            <person name="Rea M.C."/>
            <person name="O'Sullivan O."/>
            <person name="Ritari J."/>
            <person name="Douillard F.P."/>
            <person name="Paul Ross R."/>
            <person name="Yang R."/>
            <person name="Briner A.E."/>
            <person name="Felis G.E."/>
            <person name="de Vos W.M."/>
            <person name="Barrangou R."/>
            <person name="Klaenhammer T.R."/>
            <person name="Caufield P.W."/>
            <person name="Cui Y."/>
            <person name="Zhang H."/>
            <person name="O'Toole P.W."/>
        </authorList>
    </citation>
    <scope>NUCLEOTIDE SEQUENCE [LARGE SCALE GENOMIC DNA]</scope>
    <source>
        <strain evidence="8 9">DSM 21051</strain>
    </source>
</reference>
<evidence type="ECO:0000256" key="5">
    <source>
        <dbReference type="ARBA" id="ARBA00023136"/>
    </source>
</evidence>
<accession>A0A0R2CZP6</accession>
<evidence type="ECO:0000256" key="1">
    <source>
        <dbReference type="ARBA" id="ARBA00004141"/>
    </source>
</evidence>
<keyword evidence="3 6" id="KW-0812">Transmembrane</keyword>
<dbReference type="InterPro" id="IPR058533">
    <property type="entry name" value="Cation_efflux_TM"/>
</dbReference>
<evidence type="ECO:0000313" key="9">
    <source>
        <dbReference type="Proteomes" id="UP000051015"/>
    </source>
</evidence>
<keyword evidence="2" id="KW-0813">Transport</keyword>
<evidence type="ECO:0000256" key="4">
    <source>
        <dbReference type="ARBA" id="ARBA00022989"/>
    </source>
</evidence>
<dbReference type="InterPro" id="IPR050291">
    <property type="entry name" value="CDF_Transporter"/>
</dbReference>
<comment type="subcellular location">
    <subcellularLocation>
        <location evidence="1">Membrane</location>
        <topology evidence="1">Multi-pass membrane protein</topology>
    </subcellularLocation>
</comment>
<dbReference type="SUPFAM" id="SSF161111">
    <property type="entry name" value="Cation efflux protein transmembrane domain-like"/>
    <property type="match status" value="1"/>
</dbReference>
<dbReference type="InterPro" id="IPR027469">
    <property type="entry name" value="Cation_efflux_TMD_sf"/>
</dbReference>
<gene>
    <name evidence="8" type="ORF">FC19_GL001527</name>
</gene>
<dbReference type="Proteomes" id="UP000051015">
    <property type="component" value="Unassembled WGS sequence"/>
</dbReference>
<dbReference type="GO" id="GO:0015086">
    <property type="term" value="F:cadmium ion transmembrane transporter activity"/>
    <property type="evidence" value="ECO:0007669"/>
    <property type="project" value="TreeGrafter"/>
</dbReference>
<dbReference type="PATRIC" id="fig|1423725.3.peg.1569"/>
<keyword evidence="5 6" id="KW-0472">Membrane</keyword>
<protein>
    <submittedName>
        <fullName evidence="8">Cobalt-zinc-cadmium resistance protein</fullName>
    </submittedName>
</protein>
<feature type="transmembrane region" description="Helical" evidence="6">
    <location>
        <begin position="160"/>
        <end position="180"/>
    </location>
</feature>
<dbReference type="Pfam" id="PF01545">
    <property type="entry name" value="Cation_efflux"/>
    <property type="match status" value="1"/>
</dbReference>
<feature type="transmembrane region" description="Helical" evidence="6">
    <location>
        <begin position="186"/>
        <end position="206"/>
    </location>
</feature>
<keyword evidence="4 6" id="KW-1133">Transmembrane helix</keyword>
<feature type="transmembrane region" description="Helical" evidence="6">
    <location>
        <begin position="121"/>
        <end position="139"/>
    </location>
</feature>
<proteinExistence type="predicted"/>
<dbReference type="GO" id="GO:0015093">
    <property type="term" value="F:ferrous iron transmembrane transporter activity"/>
    <property type="evidence" value="ECO:0007669"/>
    <property type="project" value="TreeGrafter"/>
</dbReference>
<organism evidence="8 9">
    <name type="scientific">Liquorilactobacillus aquaticus DSM 21051</name>
    <dbReference type="NCBI Taxonomy" id="1423725"/>
    <lineage>
        <taxon>Bacteria</taxon>
        <taxon>Bacillati</taxon>
        <taxon>Bacillota</taxon>
        <taxon>Bacilli</taxon>
        <taxon>Lactobacillales</taxon>
        <taxon>Lactobacillaceae</taxon>
        <taxon>Liquorilactobacillus</taxon>
    </lineage>
</organism>
<dbReference type="AlphaFoldDB" id="A0A0R2CZP6"/>
<dbReference type="PANTHER" id="PTHR43840:SF15">
    <property type="entry name" value="MITOCHONDRIAL METAL TRANSPORTER 1-RELATED"/>
    <property type="match status" value="1"/>
</dbReference>
<evidence type="ECO:0000259" key="7">
    <source>
        <dbReference type="Pfam" id="PF01545"/>
    </source>
</evidence>
<evidence type="ECO:0000256" key="2">
    <source>
        <dbReference type="ARBA" id="ARBA00022448"/>
    </source>
</evidence>
<comment type="caution">
    <text evidence="8">The sequence shown here is derived from an EMBL/GenBank/DDBJ whole genome shotgun (WGS) entry which is preliminary data.</text>
</comment>
<dbReference type="OrthoDB" id="9810598at2"/>
<sequence>MTDRLKKVEQNALIFSALTNLIMAVSGVVAFHSTHIQAIFLDAYFSVIAMLSSVAAIFISHFSGKKTARFPHGLYILEPLYGIFKALFSLVITVIAMLGSIQAIIVYVTLKIGRHLELGPVLPYTLVMIAMSFALSYYCRRNNQKMMNASTMLLAESKIAFMDGILSVGVGLGIVLAYFLGTMPGFHFITIIGDSLLTLLLVALTIKEPIKLLYRSFIEFSHGTVTDEKINDDISRILKKRLAGVLQDFNFEVVKIGMRWDVKIVLHKISASVQVEGLTKFKKEIESDLKDRFENLDVMFLIA</sequence>
<evidence type="ECO:0000256" key="3">
    <source>
        <dbReference type="ARBA" id="ARBA00022692"/>
    </source>
</evidence>
<feature type="transmembrane region" description="Helical" evidence="6">
    <location>
        <begin position="83"/>
        <end position="109"/>
    </location>
</feature>
<feature type="transmembrane region" description="Helical" evidence="6">
    <location>
        <begin position="12"/>
        <end position="31"/>
    </location>
</feature>
<dbReference type="STRING" id="1423725.FC19_GL001527"/>
<evidence type="ECO:0000256" key="6">
    <source>
        <dbReference type="SAM" id="Phobius"/>
    </source>
</evidence>
<dbReference type="GO" id="GO:0005886">
    <property type="term" value="C:plasma membrane"/>
    <property type="evidence" value="ECO:0007669"/>
    <property type="project" value="TreeGrafter"/>
</dbReference>
<dbReference type="RefSeq" id="WP_057874992.1">
    <property type="nucleotide sequence ID" value="NZ_AYZD01000001.1"/>
</dbReference>
<evidence type="ECO:0000313" key="8">
    <source>
        <dbReference type="EMBL" id="KRM97486.1"/>
    </source>
</evidence>
<dbReference type="GO" id="GO:0006882">
    <property type="term" value="P:intracellular zinc ion homeostasis"/>
    <property type="evidence" value="ECO:0007669"/>
    <property type="project" value="TreeGrafter"/>
</dbReference>
<dbReference type="PANTHER" id="PTHR43840">
    <property type="entry name" value="MITOCHONDRIAL METAL TRANSPORTER 1-RELATED"/>
    <property type="match status" value="1"/>
</dbReference>
<feature type="transmembrane region" description="Helical" evidence="6">
    <location>
        <begin position="43"/>
        <end position="62"/>
    </location>
</feature>
<dbReference type="EMBL" id="AYZD01000001">
    <property type="protein sequence ID" value="KRM97486.1"/>
    <property type="molecule type" value="Genomic_DNA"/>
</dbReference>
<name>A0A0R2CZP6_9LACO</name>
<dbReference type="Gene3D" id="1.20.1510.10">
    <property type="entry name" value="Cation efflux protein transmembrane domain"/>
    <property type="match status" value="1"/>
</dbReference>
<keyword evidence="9" id="KW-1185">Reference proteome</keyword>